<dbReference type="SUPFAM" id="SSF141523">
    <property type="entry name" value="L,D-transpeptidase catalytic domain-like"/>
    <property type="match status" value="1"/>
</dbReference>
<dbReference type="GO" id="GO:0008360">
    <property type="term" value="P:regulation of cell shape"/>
    <property type="evidence" value="ECO:0007669"/>
    <property type="project" value="UniProtKB-UniRule"/>
</dbReference>
<evidence type="ECO:0000313" key="8">
    <source>
        <dbReference type="EMBL" id="PIP34969.1"/>
    </source>
</evidence>
<evidence type="ECO:0000256" key="2">
    <source>
        <dbReference type="ARBA" id="ARBA00022679"/>
    </source>
</evidence>
<sequence>MILNDAGQETSREWQYLGWWGRVNANYVPVLSESKNDAKRLGTFYSDNVIKVLGIKKVGGSLWYQIDGGRYPGAYVNSRFVSAIAQPTPVQNLVIPAKAGDYWIDVDLSKKILTLYKSDQVIMATYIATGDVATLTIRGTYNVWLKVKKTRMTGAPPLATHVYDLPDVPWVMYYKGSYSVHGTYWHDNFGSQRSAGCTNVTQGDAKFIFNLTSPDIGTLNSVRSTINNPGVVVNNHY</sequence>
<dbReference type="GO" id="GO:0016740">
    <property type="term" value="F:transferase activity"/>
    <property type="evidence" value="ECO:0007669"/>
    <property type="project" value="UniProtKB-KW"/>
</dbReference>
<gene>
    <name evidence="8" type="ORF">COX21_00015</name>
</gene>
<name>A0A2G9ZP62_9BACT</name>
<dbReference type="Gene3D" id="2.40.440.10">
    <property type="entry name" value="L,D-transpeptidase catalytic domain-like"/>
    <property type="match status" value="1"/>
</dbReference>
<keyword evidence="4 6" id="KW-0573">Peptidoglycan synthesis</keyword>
<dbReference type="InterPro" id="IPR038063">
    <property type="entry name" value="Transpep_catalytic_dom"/>
</dbReference>
<dbReference type="UniPathway" id="UPA00219"/>
<dbReference type="GO" id="GO:0071972">
    <property type="term" value="F:peptidoglycan L,D-transpeptidase activity"/>
    <property type="evidence" value="ECO:0007669"/>
    <property type="project" value="TreeGrafter"/>
</dbReference>
<evidence type="ECO:0000256" key="1">
    <source>
        <dbReference type="ARBA" id="ARBA00004752"/>
    </source>
</evidence>
<protein>
    <recommendedName>
        <fullName evidence="7">L,D-TPase catalytic domain-containing protein</fullName>
    </recommendedName>
</protein>
<dbReference type="AlphaFoldDB" id="A0A2G9ZP62"/>
<organism evidence="8 9">
    <name type="scientific">Candidatus Falkowbacteria bacterium CG23_combo_of_CG06-09_8_20_14_all_41_10</name>
    <dbReference type="NCBI Taxonomy" id="1974571"/>
    <lineage>
        <taxon>Bacteria</taxon>
        <taxon>Candidatus Falkowiibacteriota</taxon>
    </lineage>
</organism>
<feature type="domain" description="L,D-TPase catalytic" evidence="7">
    <location>
        <begin position="102"/>
        <end position="223"/>
    </location>
</feature>
<dbReference type="InterPro" id="IPR050979">
    <property type="entry name" value="LD-transpeptidase"/>
</dbReference>
<feature type="active site" description="Proton donor/acceptor" evidence="6">
    <location>
        <position position="181"/>
    </location>
</feature>
<dbReference type="Pfam" id="PF03734">
    <property type="entry name" value="YkuD"/>
    <property type="match status" value="1"/>
</dbReference>
<evidence type="ECO:0000313" key="9">
    <source>
        <dbReference type="Proteomes" id="UP000231408"/>
    </source>
</evidence>
<dbReference type="EMBL" id="PCSE01000001">
    <property type="protein sequence ID" value="PIP34969.1"/>
    <property type="molecule type" value="Genomic_DNA"/>
</dbReference>
<dbReference type="Proteomes" id="UP000231408">
    <property type="component" value="Unassembled WGS sequence"/>
</dbReference>
<dbReference type="CDD" id="cd16913">
    <property type="entry name" value="YkuD_like"/>
    <property type="match status" value="1"/>
</dbReference>
<accession>A0A2G9ZP62</accession>
<dbReference type="GO" id="GO:0005576">
    <property type="term" value="C:extracellular region"/>
    <property type="evidence" value="ECO:0007669"/>
    <property type="project" value="TreeGrafter"/>
</dbReference>
<reference evidence="8 9" key="1">
    <citation type="submission" date="2017-09" db="EMBL/GenBank/DDBJ databases">
        <title>Depth-based differentiation of microbial function through sediment-hosted aquifers and enrichment of novel symbionts in the deep terrestrial subsurface.</title>
        <authorList>
            <person name="Probst A.J."/>
            <person name="Ladd B."/>
            <person name="Jarett J.K."/>
            <person name="Geller-Mcgrath D.E."/>
            <person name="Sieber C.M."/>
            <person name="Emerson J.B."/>
            <person name="Anantharaman K."/>
            <person name="Thomas B.C."/>
            <person name="Malmstrom R."/>
            <person name="Stieglmeier M."/>
            <person name="Klingl A."/>
            <person name="Woyke T."/>
            <person name="Ryan C.M."/>
            <person name="Banfield J.F."/>
        </authorList>
    </citation>
    <scope>NUCLEOTIDE SEQUENCE [LARGE SCALE GENOMIC DNA]</scope>
    <source>
        <strain evidence="8">CG23_combo_of_CG06-09_8_20_14_all_41_10</strain>
    </source>
</reference>
<evidence type="ECO:0000256" key="5">
    <source>
        <dbReference type="ARBA" id="ARBA00023316"/>
    </source>
</evidence>
<keyword evidence="2" id="KW-0808">Transferase</keyword>
<dbReference type="PROSITE" id="PS52029">
    <property type="entry name" value="LD_TPASE"/>
    <property type="match status" value="1"/>
</dbReference>
<keyword evidence="3 6" id="KW-0133">Cell shape</keyword>
<dbReference type="GO" id="GO:0018104">
    <property type="term" value="P:peptidoglycan-protein cross-linking"/>
    <property type="evidence" value="ECO:0007669"/>
    <property type="project" value="TreeGrafter"/>
</dbReference>
<proteinExistence type="predicted"/>
<comment type="caution">
    <text evidence="8">The sequence shown here is derived from an EMBL/GenBank/DDBJ whole genome shotgun (WGS) entry which is preliminary data.</text>
</comment>
<evidence type="ECO:0000256" key="6">
    <source>
        <dbReference type="PROSITE-ProRule" id="PRU01373"/>
    </source>
</evidence>
<dbReference type="InterPro" id="IPR005490">
    <property type="entry name" value="LD_TPept_cat_dom"/>
</dbReference>
<evidence type="ECO:0000259" key="7">
    <source>
        <dbReference type="PROSITE" id="PS52029"/>
    </source>
</evidence>
<dbReference type="GO" id="GO:0071555">
    <property type="term" value="P:cell wall organization"/>
    <property type="evidence" value="ECO:0007669"/>
    <property type="project" value="UniProtKB-UniRule"/>
</dbReference>
<evidence type="ECO:0000256" key="4">
    <source>
        <dbReference type="ARBA" id="ARBA00022984"/>
    </source>
</evidence>
<comment type="pathway">
    <text evidence="1 6">Cell wall biogenesis; peptidoglycan biosynthesis.</text>
</comment>
<evidence type="ECO:0000256" key="3">
    <source>
        <dbReference type="ARBA" id="ARBA00022960"/>
    </source>
</evidence>
<dbReference type="PANTHER" id="PTHR30582:SF2">
    <property type="entry name" value="L,D-TRANSPEPTIDASE YCIB-RELATED"/>
    <property type="match status" value="1"/>
</dbReference>
<keyword evidence="5 6" id="KW-0961">Cell wall biogenesis/degradation</keyword>
<dbReference type="PANTHER" id="PTHR30582">
    <property type="entry name" value="L,D-TRANSPEPTIDASE"/>
    <property type="match status" value="1"/>
</dbReference>
<feature type="active site" description="Nucleophile" evidence="6">
    <location>
        <position position="197"/>
    </location>
</feature>